<dbReference type="Proteomes" id="UP001293254">
    <property type="component" value="Unassembled WGS sequence"/>
</dbReference>
<dbReference type="InterPro" id="IPR029480">
    <property type="entry name" value="Transpos_assoc"/>
</dbReference>
<evidence type="ECO:0000313" key="2">
    <source>
        <dbReference type="EMBL" id="KAK4435267.1"/>
    </source>
</evidence>
<feature type="domain" description="Transposase-associated" evidence="1">
    <location>
        <begin position="6"/>
        <end position="85"/>
    </location>
</feature>
<evidence type="ECO:0000313" key="3">
    <source>
        <dbReference type="Proteomes" id="UP001293254"/>
    </source>
</evidence>
<sequence length="242" mass="27735">MNIDHSWMWRRLDDNGFLLDEFVARVDQEFLNFAFDNPRFMNNGQIKCPCSKYGNTKFLNRSDAHLHIVKNGFTRGYNIWYAHGESLNTRDDVGALLRMVTRGRAGGRVRGRGRGRGHEFLLRHGQDDTQCQNNLKICWENFKEKELCREVTEIELFQRCHRKNKGSGEFIDNKSKRISEEYLAKTGCTDVSSQSSFDLSTWYDVTGGPSRGRLYGFGSNSSSTSASSVSSTIKAFEEKLNE</sequence>
<keyword evidence="3" id="KW-1185">Reference proteome</keyword>
<comment type="caution">
    <text evidence="2">The sequence shown here is derived from an EMBL/GenBank/DDBJ whole genome shotgun (WGS) entry which is preliminary data.</text>
</comment>
<organism evidence="2 3">
    <name type="scientific">Sesamum alatum</name>
    <dbReference type="NCBI Taxonomy" id="300844"/>
    <lineage>
        <taxon>Eukaryota</taxon>
        <taxon>Viridiplantae</taxon>
        <taxon>Streptophyta</taxon>
        <taxon>Embryophyta</taxon>
        <taxon>Tracheophyta</taxon>
        <taxon>Spermatophyta</taxon>
        <taxon>Magnoliopsida</taxon>
        <taxon>eudicotyledons</taxon>
        <taxon>Gunneridae</taxon>
        <taxon>Pentapetalae</taxon>
        <taxon>asterids</taxon>
        <taxon>lamiids</taxon>
        <taxon>Lamiales</taxon>
        <taxon>Pedaliaceae</taxon>
        <taxon>Sesamum</taxon>
    </lineage>
</organism>
<gene>
    <name evidence="2" type="ORF">Salat_0690000</name>
</gene>
<dbReference type="Pfam" id="PF13963">
    <property type="entry name" value="Transpos_assoc"/>
    <property type="match status" value="1"/>
</dbReference>
<dbReference type="EMBL" id="JACGWO010000002">
    <property type="protein sequence ID" value="KAK4435267.1"/>
    <property type="molecule type" value="Genomic_DNA"/>
</dbReference>
<name>A0AAE1YSB1_9LAMI</name>
<accession>A0AAE1YSB1</accession>
<reference evidence="2" key="1">
    <citation type="submission" date="2020-06" db="EMBL/GenBank/DDBJ databases">
        <authorList>
            <person name="Li T."/>
            <person name="Hu X."/>
            <person name="Zhang T."/>
            <person name="Song X."/>
            <person name="Zhang H."/>
            <person name="Dai N."/>
            <person name="Sheng W."/>
            <person name="Hou X."/>
            <person name="Wei L."/>
        </authorList>
    </citation>
    <scope>NUCLEOTIDE SEQUENCE</scope>
    <source>
        <strain evidence="2">3651</strain>
        <tissue evidence="2">Leaf</tissue>
    </source>
</reference>
<proteinExistence type="predicted"/>
<dbReference type="InterPro" id="IPR004252">
    <property type="entry name" value="Probable_transposase_24"/>
</dbReference>
<evidence type="ECO:0000259" key="1">
    <source>
        <dbReference type="Pfam" id="PF13963"/>
    </source>
</evidence>
<dbReference type="Pfam" id="PF03004">
    <property type="entry name" value="Transposase_24"/>
    <property type="match status" value="1"/>
</dbReference>
<dbReference type="AlphaFoldDB" id="A0AAE1YSB1"/>
<reference evidence="2" key="2">
    <citation type="journal article" date="2024" name="Plant">
        <title>Genomic evolution and insights into agronomic trait innovations of Sesamum species.</title>
        <authorList>
            <person name="Miao H."/>
            <person name="Wang L."/>
            <person name="Qu L."/>
            <person name="Liu H."/>
            <person name="Sun Y."/>
            <person name="Le M."/>
            <person name="Wang Q."/>
            <person name="Wei S."/>
            <person name="Zheng Y."/>
            <person name="Lin W."/>
            <person name="Duan Y."/>
            <person name="Cao H."/>
            <person name="Xiong S."/>
            <person name="Wang X."/>
            <person name="Wei L."/>
            <person name="Li C."/>
            <person name="Ma Q."/>
            <person name="Ju M."/>
            <person name="Zhao R."/>
            <person name="Li G."/>
            <person name="Mu C."/>
            <person name="Tian Q."/>
            <person name="Mei H."/>
            <person name="Zhang T."/>
            <person name="Gao T."/>
            <person name="Zhang H."/>
        </authorList>
    </citation>
    <scope>NUCLEOTIDE SEQUENCE</scope>
    <source>
        <strain evidence="2">3651</strain>
    </source>
</reference>
<protein>
    <recommendedName>
        <fullName evidence="1">Transposase-associated domain-containing protein</fullName>
    </recommendedName>
</protein>